<keyword evidence="6" id="KW-1185">Reference proteome</keyword>
<reference evidence="5 6" key="1">
    <citation type="submission" date="2016-01" db="EMBL/GenBank/DDBJ databases">
        <authorList>
            <person name="Oliw E.H."/>
        </authorList>
    </citation>
    <scope>NUCLEOTIDE SEQUENCE [LARGE SCALE GENOMIC DNA]</scope>
    <source>
        <strain evidence="5 6">DY10</strain>
    </source>
</reference>
<dbReference type="Gene3D" id="3.30.450.20">
    <property type="entry name" value="PAS domain"/>
    <property type="match status" value="1"/>
</dbReference>
<dbReference type="InterPro" id="IPR005467">
    <property type="entry name" value="His_kinase_dom"/>
</dbReference>
<dbReference type="InterPro" id="IPR000014">
    <property type="entry name" value="PAS"/>
</dbReference>
<dbReference type="RefSeq" id="WP_077132558.1">
    <property type="nucleotide sequence ID" value="NZ_CP014263.1"/>
</dbReference>
<evidence type="ECO:0000313" key="5">
    <source>
        <dbReference type="EMBL" id="AQG81095.1"/>
    </source>
</evidence>
<dbReference type="InterPro" id="IPR003594">
    <property type="entry name" value="HATPase_dom"/>
</dbReference>
<dbReference type="SUPFAM" id="SSF55785">
    <property type="entry name" value="PYP-like sensor domain (PAS domain)"/>
    <property type="match status" value="1"/>
</dbReference>
<dbReference type="InterPro" id="IPR003661">
    <property type="entry name" value="HisK_dim/P_dom"/>
</dbReference>
<dbReference type="GO" id="GO:0000155">
    <property type="term" value="F:phosphorelay sensor kinase activity"/>
    <property type="evidence" value="ECO:0007669"/>
    <property type="project" value="InterPro"/>
</dbReference>
<dbReference type="InterPro" id="IPR036890">
    <property type="entry name" value="HATPase_C_sf"/>
</dbReference>
<dbReference type="PROSITE" id="PS50109">
    <property type="entry name" value="HIS_KIN"/>
    <property type="match status" value="1"/>
</dbReference>
<dbReference type="KEGG" id="smon:AWR27_18270"/>
<evidence type="ECO:0000259" key="4">
    <source>
        <dbReference type="PROSITE" id="PS50109"/>
    </source>
</evidence>
<sequence>MTSFPIHLTDSLPFLKRLFDFLPVPIILSHYDGDLAIHLHLNKKFGEIIGYTLDEIPTMREWYKQAYAEPEEQETMIREWNRRTHRMYAIGSEFIEPIRACVRCKDGKKRWFEIESGVWIDTIALTTFVDIDDLTRQREHLEQLNSAKDKLFSIISHDFRAPLARLQQVLAQVETDPSQVTKFFDYLPVINHQLTQVYLILDNLLVWASAQLMHREPRPMRIDFLHIIESSLSLLQGQWQQKKIQLSLEERQPVLVWVDYDMINIALRNIINNAIKFTPAGKSIYVRYYVQPPFAYVDVTDTGIGMPADLVHRILRREIGSTRPGTADEKGTGLGLAFSQEMIEANGGTFHLKSVENEGSVVGFSIPLAK</sequence>
<dbReference type="SUPFAM" id="SSF55874">
    <property type="entry name" value="ATPase domain of HSP90 chaperone/DNA topoisomerase II/histidine kinase"/>
    <property type="match status" value="1"/>
</dbReference>
<gene>
    <name evidence="5" type="ORF">AWR27_18270</name>
</gene>
<dbReference type="OrthoDB" id="9810447at2"/>
<feature type="domain" description="Histidine kinase" evidence="4">
    <location>
        <begin position="154"/>
        <end position="370"/>
    </location>
</feature>
<dbReference type="Pfam" id="PF02518">
    <property type="entry name" value="HATPase_c"/>
    <property type="match status" value="1"/>
</dbReference>
<dbReference type="Gene3D" id="1.10.287.130">
    <property type="match status" value="1"/>
</dbReference>
<dbReference type="AlphaFoldDB" id="A0A1P9X0I4"/>
<evidence type="ECO:0000256" key="2">
    <source>
        <dbReference type="ARBA" id="ARBA00012438"/>
    </source>
</evidence>
<dbReference type="InterPro" id="IPR035965">
    <property type="entry name" value="PAS-like_dom_sf"/>
</dbReference>
<dbReference type="PANTHER" id="PTHR43547:SF2">
    <property type="entry name" value="HYBRID SIGNAL TRANSDUCTION HISTIDINE KINASE C"/>
    <property type="match status" value="1"/>
</dbReference>
<dbReference type="PRINTS" id="PR00344">
    <property type="entry name" value="BCTRLSENSOR"/>
</dbReference>
<dbReference type="InterPro" id="IPR004358">
    <property type="entry name" value="Sig_transdc_His_kin-like_C"/>
</dbReference>
<dbReference type="EMBL" id="CP014263">
    <property type="protein sequence ID" value="AQG81095.1"/>
    <property type="molecule type" value="Genomic_DNA"/>
</dbReference>
<dbReference type="CDD" id="cd00075">
    <property type="entry name" value="HATPase"/>
    <property type="match status" value="1"/>
</dbReference>
<name>A0A1P9X0I4_9BACT</name>
<dbReference type="Proteomes" id="UP000187941">
    <property type="component" value="Chromosome"/>
</dbReference>
<organism evidence="5 6">
    <name type="scientific">Spirosoma montaniterrae</name>
    <dbReference type="NCBI Taxonomy" id="1178516"/>
    <lineage>
        <taxon>Bacteria</taxon>
        <taxon>Pseudomonadati</taxon>
        <taxon>Bacteroidota</taxon>
        <taxon>Cytophagia</taxon>
        <taxon>Cytophagales</taxon>
        <taxon>Cytophagaceae</taxon>
        <taxon>Spirosoma</taxon>
    </lineage>
</organism>
<evidence type="ECO:0000313" key="6">
    <source>
        <dbReference type="Proteomes" id="UP000187941"/>
    </source>
</evidence>
<accession>A0A1P9X0I4</accession>
<proteinExistence type="predicted"/>
<dbReference type="SMART" id="SM00387">
    <property type="entry name" value="HATPase_c"/>
    <property type="match status" value="1"/>
</dbReference>
<evidence type="ECO:0000256" key="1">
    <source>
        <dbReference type="ARBA" id="ARBA00000085"/>
    </source>
</evidence>
<dbReference type="NCBIfam" id="TIGR00229">
    <property type="entry name" value="sensory_box"/>
    <property type="match status" value="1"/>
</dbReference>
<evidence type="ECO:0000256" key="3">
    <source>
        <dbReference type="ARBA" id="ARBA00022553"/>
    </source>
</evidence>
<dbReference type="EC" id="2.7.13.3" evidence="2"/>
<dbReference type="SUPFAM" id="SSF47384">
    <property type="entry name" value="Homodimeric domain of signal transducing histidine kinase"/>
    <property type="match status" value="1"/>
</dbReference>
<protein>
    <recommendedName>
        <fullName evidence="2">histidine kinase</fullName>
        <ecNumber evidence="2">2.7.13.3</ecNumber>
    </recommendedName>
</protein>
<dbReference type="PANTHER" id="PTHR43547">
    <property type="entry name" value="TWO-COMPONENT HISTIDINE KINASE"/>
    <property type="match status" value="1"/>
</dbReference>
<dbReference type="CDD" id="cd00082">
    <property type="entry name" value="HisKA"/>
    <property type="match status" value="1"/>
</dbReference>
<dbReference type="Gene3D" id="3.30.565.10">
    <property type="entry name" value="Histidine kinase-like ATPase, C-terminal domain"/>
    <property type="match status" value="1"/>
</dbReference>
<keyword evidence="3" id="KW-0597">Phosphoprotein</keyword>
<dbReference type="InterPro" id="IPR036097">
    <property type="entry name" value="HisK_dim/P_sf"/>
</dbReference>
<dbReference type="STRING" id="1178516.AWR27_18270"/>
<comment type="catalytic activity">
    <reaction evidence="1">
        <text>ATP + protein L-histidine = ADP + protein N-phospho-L-histidine.</text>
        <dbReference type="EC" id="2.7.13.3"/>
    </reaction>
</comment>